<dbReference type="PANTHER" id="PTHR30146">
    <property type="entry name" value="LACI-RELATED TRANSCRIPTIONAL REPRESSOR"/>
    <property type="match status" value="1"/>
</dbReference>
<evidence type="ECO:0000256" key="2">
    <source>
        <dbReference type="ARBA" id="ARBA00023125"/>
    </source>
</evidence>
<dbReference type="PANTHER" id="PTHR30146:SF150">
    <property type="entry name" value="ARABINOSE METABOLISM TRANSCRIPTIONAL REPRESSOR"/>
    <property type="match status" value="1"/>
</dbReference>
<evidence type="ECO:0000259" key="4">
    <source>
        <dbReference type="PROSITE" id="PS50949"/>
    </source>
</evidence>
<dbReference type="InterPro" id="IPR046335">
    <property type="entry name" value="LacI/GalR-like_sensor"/>
</dbReference>
<proteinExistence type="predicted"/>
<dbReference type="CDD" id="cd07377">
    <property type="entry name" value="WHTH_GntR"/>
    <property type="match status" value="1"/>
</dbReference>
<dbReference type="EMBL" id="FNZK01000001">
    <property type="protein sequence ID" value="SEI80565.1"/>
    <property type="molecule type" value="Genomic_DNA"/>
</dbReference>
<dbReference type="SMART" id="SM00345">
    <property type="entry name" value="HTH_GNTR"/>
    <property type="match status" value="1"/>
</dbReference>
<dbReference type="AlphaFoldDB" id="A0A1H6TWH3"/>
<dbReference type="SUPFAM" id="SSF53822">
    <property type="entry name" value="Periplasmic binding protein-like I"/>
    <property type="match status" value="1"/>
</dbReference>
<dbReference type="RefSeq" id="WP_091828340.1">
    <property type="nucleotide sequence ID" value="NZ_FNZK01000001.1"/>
</dbReference>
<dbReference type="InterPro" id="IPR000524">
    <property type="entry name" value="Tscrpt_reg_HTH_GntR"/>
</dbReference>
<dbReference type="CDD" id="cd01541">
    <property type="entry name" value="PBP1_AraR"/>
    <property type="match status" value="1"/>
</dbReference>
<dbReference type="PROSITE" id="PS50949">
    <property type="entry name" value="HTH_GNTR"/>
    <property type="match status" value="1"/>
</dbReference>
<evidence type="ECO:0000313" key="6">
    <source>
        <dbReference type="Proteomes" id="UP000199662"/>
    </source>
</evidence>
<dbReference type="InterPro" id="IPR036388">
    <property type="entry name" value="WH-like_DNA-bd_sf"/>
</dbReference>
<evidence type="ECO:0000256" key="1">
    <source>
        <dbReference type="ARBA" id="ARBA00023015"/>
    </source>
</evidence>
<keyword evidence="1" id="KW-0805">Transcription regulation</keyword>
<dbReference type="InterPro" id="IPR036390">
    <property type="entry name" value="WH_DNA-bd_sf"/>
</dbReference>
<sequence>MAVQKSEPKYLKIVNWIKQQIAEEALTVGDRLQSENELSIAFSLSRQTVRQATSILENDGILERRRGSGTYVASTRIVQRAVTMNIGVITTYLDDYLFPRVIRGIDQVLTNNNYSMQLAITYNKVENEMKILEAMLEKGVDGLIVEPTKSGLPNLNAELYKQIKRQSIPCVFIHACYQGLSFPYVAMDDYACGKAAVDYLMEKNHTRVAGIFKADDIQGHLRYAGCAGELKKNKVLLQEDSIVWFTTEDLDSDVVENFEQRILKRLDGCSAVICYNDQIALRVMDLLARNNKSVPEDLSVISFDNSNLATLGPVGLTTFTHPKEELGRVAAENLMKIIHKEQCEMTVKFKPELIERDSVREQ</sequence>
<keyword evidence="3" id="KW-0804">Transcription</keyword>
<dbReference type="GO" id="GO:0000976">
    <property type="term" value="F:transcription cis-regulatory region binding"/>
    <property type="evidence" value="ECO:0007669"/>
    <property type="project" value="TreeGrafter"/>
</dbReference>
<keyword evidence="6" id="KW-1185">Reference proteome</keyword>
<accession>A0A1H6TWH3</accession>
<organism evidence="5 6">
    <name type="scientific">Propionispira arboris</name>
    <dbReference type="NCBI Taxonomy" id="84035"/>
    <lineage>
        <taxon>Bacteria</taxon>
        <taxon>Bacillati</taxon>
        <taxon>Bacillota</taxon>
        <taxon>Negativicutes</taxon>
        <taxon>Selenomonadales</taxon>
        <taxon>Selenomonadaceae</taxon>
        <taxon>Propionispira</taxon>
    </lineage>
</organism>
<dbReference type="SUPFAM" id="SSF46785">
    <property type="entry name" value="Winged helix' DNA-binding domain"/>
    <property type="match status" value="1"/>
</dbReference>
<dbReference type="Gene3D" id="1.10.10.10">
    <property type="entry name" value="Winged helix-like DNA-binding domain superfamily/Winged helix DNA-binding domain"/>
    <property type="match status" value="1"/>
</dbReference>
<keyword evidence="2" id="KW-0238">DNA-binding</keyword>
<dbReference type="GO" id="GO:0003700">
    <property type="term" value="F:DNA-binding transcription factor activity"/>
    <property type="evidence" value="ECO:0007669"/>
    <property type="project" value="InterPro"/>
</dbReference>
<dbReference type="InterPro" id="IPR033532">
    <property type="entry name" value="AraR_ligand_bind_dom"/>
</dbReference>
<dbReference type="STRING" id="84035.SAMN05660742_101102"/>
<gene>
    <name evidence="5" type="ORF">SAMN05660742_101102</name>
</gene>
<dbReference type="PRINTS" id="PR00035">
    <property type="entry name" value="HTHGNTR"/>
</dbReference>
<dbReference type="Pfam" id="PF13377">
    <property type="entry name" value="Peripla_BP_3"/>
    <property type="match status" value="1"/>
</dbReference>
<dbReference type="Pfam" id="PF00392">
    <property type="entry name" value="GntR"/>
    <property type="match status" value="1"/>
</dbReference>
<name>A0A1H6TWH3_9FIRM</name>
<protein>
    <submittedName>
        <fullName evidence="5">GntR family transcriptional regulator, arabinose operon transcriptional repressor</fullName>
    </submittedName>
</protein>
<dbReference type="Gene3D" id="3.40.50.2300">
    <property type="match status" value="2"/>
</dbReference>
<reference evidence="5 6" key="1">
    <citation type="submission" date="2016-10" db="EMBL/GenBank/DDBJ databases">
        <authorList>
            <person name="de Groot N.N."/>
        </authorList>
    </citation>
    <scope>NUCLEOTIDE SEQUENCE [LARGE SCALE GENOMIC DNA]</scope>
    <source>
        <strain evidence="5 6">DSM 2179</strain>
    </source>
</reference>
<dbReference type="Proteomes" id="UP000199662">
    <property type="component" value="Unassembled WGS sequence"/>
</dbReference>
<dbReference type="InterPro" id="IPR028082">
    <property type="entry name" value="Peripla_BP_I"/>
</dbReference>
<feature type="domain" description="HTH gntR-type" evidence="4">
    <location>
        <begin position="7"/>
        <end position="75"/>
    </location>
</feature>
<evidence type="ECO:0000256" key="3">
    <source>
        <dbReference type="ARBA" id="ARBA00023163"/>
    </source>
</evidence>
<evidence type="ECO:0000313" key="5">
    <source>
        <dbReference type="EMBL" id="SEI80565.1"/>
    </source>
</evidence>